<sequence>MMNLKMGLKLSAWLFVAGVVLYASVHPEQGVIYHNPLACLGLALIGLGVCVQSRRALLGEA</sequence>
<accession>A0ABV4U820</accession>
<reference evidence="2 3" key="1">
    <citation type="submission" date="2024-08" db="EMBL/GenBank/DDBJ databases">
        <title>Whole-genome sequencing of halo(alkali)philic microorganisms from hypersaline lakes.</title>
        <authorList>
            <person name="Sorokin D.Y."/>
            <person name="Merkel A.Y."/>
            <person name="Messina E."/>
            <person name="Yakimov M."/>
        </authorList>
    </citation>
    <scope>NUCLEOTIDE SEQUENCE [LARGE SCALE GENOMIC DNA]</scope>
    <source>
        <strain evidence="2 3">AB-hyl4</strain>
    </source>
</reference>
<proteinExistence type="predicted"/>
<dbReference type="Proteomes" id="UP001575105">
    <property type="component" value="Unassembled WGS sequence"/>
</dbReference>
<evidence type="ECO:0000313" key="3">
    <source>
        <dbReference type="Proteomes" id="UP001575105"/>
    </source>
</evidence>
<evidence type="ECO:0000256" key="1">
    <source>
        <dbReference type="SAM" id="Phobius"/>
    </source>
</evidence>
<keyword evidence="3" id="KW-1185">Reference proteome</keyword>
<keyword evidence="1" id="KW-1133">Transmembrane helix</keyword>
<dbReference type="EMBL" id="JBGUBD010000005">
    <property type="protein sequence ID" value="MFA9478418.1"/>
    <property type="molecule type" value="Genomic_DNA"/>
</dbReference>
<gene>
    <name evidence="2" type="ORF">ACERK3_08925</name>
</gene>
<evidence type="ECO:0000313" key="2">
    <source>
        <dbReference type="EMBL" id="MFA9478418.1"/>
    </source>
</evidence>
<keyword evidence="1" id="KW-0472">Membrane</keyword>
<feature type="transmembrane region" description="Helical" evidence="1">
    <location>
        <begin position="33"/>
        <end position="51"/>
    </location>
</feature>
<protein>
    <submittedName>
        <fullName evidence="2">Uncharacterized protein</fullName>
    </submittedName>
</protein>
<name>A0ABV4U820_9BACT</name>
<dbReference type="RefSeq" id="WP_425345346.1">
    <property type="nucleotide sequence ID" value="NZ_JBGUBD010000005.1"/>
</dbReference>
<organism evidence="2 3">
    <name type="scientific">Natronomicrosphaera hydrolytica</name>
    <dbReference type="NCBI Taxonomy" id="3242702"/>
    <lineage>
        <taxon>Bacteria</taxon>
        <taxon>Pseudomonadati</taxon>
        <taxon>Planctomycetota</taxon>
        <taxon>Phycisphaerae</taxon>
        <taxon>Phycisphaerales</taxon>
        <taxon>Phycisphaeraceae</taxon>
        <taxon>Natronomicrosphaera</taxon>
    </lineage>
</organism>
<comment type="caution">
    <text evidence="2">The sequence shown here is derived from an EMBL/GenBank/DDBJ whole genome shotgun (WGS) entry which is preliminary data.</text>
</comment>
<keyword evidence="1" id="KW-0812">Transmembrane</keyword>